<evidence type="ECO:0000313" key="6">
    <source>
        <dbReference type="EnsemblPlants" id="TraesCS5A02G088600.1"/>
    </source>
</evidence>
<dbReference type="Gramene" id="TraesLDM5A03G02605230.1">
    <property type="protein sequence ID" value="TraesLDM5A03G02605230.1"/>
    <property type="gene ID" value="TraesLDM5A03G02605230"/>
</dbReference>
<keyword evidence="3" id="KW-0833">Ubl conjugation pathway</keyword>
<evidence type="ECO:0000259" key="5">
    <source>
        <dbReference type="PROSITE" id="PS51698"/>
    </source>
</evidence>
<dbReference type="Gramene" id="TraesJAG5A03G02603040.1">
    <property type="protein sequence ID" value="TraesJAG5A03G02603040.1"/>
    <property type="gene ID" value="TraesJAG5A03G02603040"/>
</dbReference>
<dbReference type="Gramene" id="TraesLAC5A03G02555120.1">
    <property type="protein sequence ID" value="TraesLAC5A03G02555120.1"/>
    <property type="gene ID" value="TraesLAC5A03G02555120"/>
</dbReference>
<dbReference type="PANTHER" id="PTHR22849:SF16">
    <property type="entry name" value="U-BOX DOMAIN-CONTAINING PROTEIN"/>
    <property type="match status" value="1"/>
</dbReference>
<dbReference type="CDD" id="cd16664">
    <property type="entry name" value="RING-Ubox_PUB"/>
    <property type="match status" value="1"/>
</dbReference>
<dbReference type="EnsemblPlants" id="TraesCS5A02G088600.1">
    <property type="protein sequence ID" value="TraesCS5A02G088600.1"/>
    <property type="gene ID" value="TraesCS5A02G088600"/>
</dbReference>
<organism evidence="6">
    <name type="scientific">Triticum aestivum</name>
    <name type="common">Wheat</name>
    <dbReference type="NCBI Taxonomy" id="4565"/>
    <lineage>
        <taxon>Eukaryota</taxon>
        <taxon>Viridiplantae</taxon>
        <taxon>Streptophyta</taxon>
        <taxon>Embryophyta</taxon>
        <taxon>Tracheophyta</taxon>
        <taxon>Spermatophyta</taxon>
        <taxon>Magnoliopsida</taxon>
        <taxon>Liliopsida</taxon>
        <taxon>Poales</taxon>
        <taxon>Poaceae</taxon>
        <taxon>BOP clade</taxon>
        <taxon>Pooideae</taxon>
        <taxon>Triticodae</taxon>
        <taxon>Triticeae</taxon>
        <taxon>Triticinae</taxon>
        <taxon>Triticum</taxon>
    </lineage>
</organism>
<keyword evidence="2 3" id="KW-0808">Transferase</keyword>
<evidence type="ECO:0000256" key="3">
    <source>
        <dbReference type="RuleBase" id="RU369093"/>
    </source>
</evidence>
<dbReference type="Pfam" id="PF04564">
    <property type="entry name" value="U-box"/>
    <property type="match status" value="1"/>
</dbReference>
<dbReference type="OrthoDB" id="10064100at2759"/>
<dbReference type="Gramene" id="TraesSTA5A03G02592050.1">
    <property type="protein sequence ID" value="TraesSTA5A03G02592050.1"/>
    <property type="gene ID" value="TraesSTA5A03G02592050"/>
</dbReference>
<dbReference type="SUPFAM" id="SSF57850">
    <property type="entry name" value="RING/U-box"/>
    <property type="match status" value="1"/>
</dbReference>
<dbReference type="SMR" id="A0A3B6KCR3"/>
<comment type="pathway">
    <text evidence="1 3">Protein modification; protein ubiquitination.</text>
</comment>
<dbReference type="Gramene" id="TraesCLE_scaffold_073405_01G000100.1">
    <property type="protein sequence ID" value="TraesCLE_scaffold_073405_01G000100.1"/>
    <property type="gene ID" value="TraesCLE_scaffold_073405_01G000100"/>
</dbReference>
<dbReference type="InterPro" id="IPR013083">
    <property type="entry name" value="Znf_RING/FYVE/PHD"/>
</dbReference>
<dbReference type="SMART" id="SM00504">
    <property type="entry name" value="Ubox"/>
    <property type="match status" value="1"/>
</dbReference>
<dbReference type="Gramene" id="TraesKAR5A01G0075370.1">
    <property type="protein sequence ID" value="cds.TraesKAR5A01G0075370.1"/>
    <property type="gene ID" value="TraesKAR5A01G0075370"/>
</dbReference>
<dbReference type="AlphaFoldDB" id="A0A3B6KCR3"/>
<dbReference type="Gramene" id="TraesROB_scaffold_013283_01G000100.1">
    <property type="protein sequence ID" value="TraesROB_scaffold_013283_01G000100.1"/>
    <property type="gene ID" value="TraesROB_scaffold_013283_01G000100"/>
</dbReference>
<dbReference type="Gramene" id="TraesCS5A02G088600.1">
    <property type="protein sequence ID" value="TraesCS5A02G088600.1"/>
    <property type="gene ID" value="TraesCS5A02G088600"/>
</dbReference>
<dbReference type="Gramene" id="TraesJUL5A03G02621430.1">
    <property type="protein sequence ID" value="TraesJUL5A03G02621430.1"/>
    <property type="gene ID" value="TraesJUL5A03G02621430"/>
</dbReference>
<proteinExistence type="predicted"/>
<dbReference type="PROSITE" id="PS51698">
    <property type="entry name" value="U_BOX"/>
    <property type="match status" value="1"/>
</dbReference>
<comment type="function">
    <text evidence="3">Functions as an E3 ubiquitin ligase.</text>
</comment>
<dbReference type="Gramene" id="TraesWEE_scaffold_039412_01G000200.1">
    <property type="protein sequence ID" value="TraesWEE_scaffold_039412_01G000200.1"/>
    <property type="gene ID" value="TraesWEE_scaffold_039412_01G000200"/>
</dbReference>
<dbReference type="GO" id="GO:0061630">
    <property type="term" value="F:ubiquitin protein ligase activity"/>
    <property type="evidence" value="ECO:0007669"/>
    <property type="project" value="UniProtKB-UniRule"/>
</dbReference>
<keyword evidence="7" id="KW-1185">Reference proteome</keyword>
<evidence type="ECO:0000313" key="7">
    <source>
        <dbReference type="Proteomes" id="UP000019116"/>
    </source>
</evidence>
<reference evidence="6" key="1">
    <citation type="submission" date="2018-08" db="EMBL/GenBank/DDBJ databases">
        <authorList>
            <person name="Rossello M."/>
        </authorList>
    </citation>
    <scope>NUCLEOTIDE SEQUENCE [LARGE SCALE GENOMIC DNA]</scope>
    <source>
        <strain evidence="6">cv. Chinese Spring</strain>
    </source>
</reference>
<dbReference type="Gramene" id="TraesCAD_scaffold_136858_01G000200.1">
    <property type="protein sequence ID" value="TraesCAD_scaffold_136858_01G000200.1"/>
    <property type="gene ID" value="TraesCAD_scaffold_136858_01G000200"/>
</dbReference>
<feature type="region of interest" description="Disordered" evidence="4">
    <location>
        <begin position="177"/>
        <end position="199"/>
    </location>
</feature>
<sequence>MPAHFRCPISLELMKDPVKAPTGINNGRERWLVRGRDTCPITGGPVWLADLVPNNATRHMIQDWCVANRAEQVPVAEADAAEVLAAFVRGNAAACGQGAARAIGKESDRNRRCLVAAGAARQLASAFRSLTGEPVESTSAAALSALGTILAALTMFFPLDDEARRCIASQASHKSQDPCLGALAQPPRPRSSRPTTPSPAATACFADVVVELVVDTDKGTSEKALAVLDGVLCADTGLRSACAYALVMPVLVKKMFRVSNMAKEFARLRALAPLLCRGHRRWRALLRGTACGLLPEAAPSVLRRHDRGSGQRAAQAAQWFQGQRRVHRDDGLQGAQEVKRPF</sequence>
<reference evidence="6" key="2">
    <citation type="submission" date="2018-10" db="UniProtKB">
        <authorList>
            <consortium name="EnsemblPlants"/>
        </authorList>
    </citation>
    <scope>IDENTIFICATION</scope>
</reference>
<evidence type="ECO:0000256" key="1">
    <source>
        <dbReference type="ARBA" id="ARBA00004906"/>
    </source>
</evidence>
<dbReference type="InterPro" id="IPR045185">
    <property type="entry name" value="PUB22/23/24-like"/>
</dbReference>
<dbReference type="PANTHER" id="PTHR22849">
    <property type="entry name" value="WDSAM1 PROTEIN"/>
    <property type="match status" value="1"/>
</dbReference>
<dbReference type="STRING" id="4565.A0A3B6KCR3"/>
<dbReference type="Gramene" id="TraesCS5A03G0223800.1">
    <property type="protein sequence ID" value="TraesCS5A03G0223800.1.CDS"/>
    <property type="gene ID" value="TraesCS5A03G0223800"/>
</dbReference>
<dbReference type="Gramene" id="TraesSYM5A03G02630100.1">
    <property type="protein sequence ID" value="TraesSYM5A03G02630100.1"/>
    <property type="gene ID" value="TraesSYM5A03G02630100"/>
</dbReference>
<comment type="catalytic activity">
    <reaction evidence="3">
        <text>S-ubiquitinyl-[E2 ubiquitin-conjugating enzyme]-L-cysteine + [acceptor protein]-L-lysine = [E2 ubiquitin-conjugating enzyme]-L-cysteine + N(6)-ubiquitinyl-[acceptor protein]-L-lysine.</text>
        <dbReference type="EC" id="2.3.2.27"/>
    </reaction>
</comment>
<dbReference type="Proteomes" id="UP000019116">
    <property type="component" value="Chromosome 5A"/>
</dbReference>
<protein>
    <recommendedName>
        <fullName evidence="3 5">U-box domain-containing protein</fullName>
        <ecNumber evidence="3">2.3.2.27</ecNumber>
    </recommendedName>
    <alternativeName>
        <fullName evidence="3">RING-type E3 ubiquitin transferase PUB</fullName>
    </alternativeName>
</protein>
<dbReference type="InterPro" id="IPR003613">
    <property type="entry name" value="Ubox_domain"/>
</dbReference>
<dbReference type="GO" id="GO:0016567">
    <property type="term" value="P:protein ubiquitination"/>
    <property type="evidence" value="ECO:0007669"/>
    <property type="project" value="UniProtKB-UniRule"/>
</dbReference>
<evidence type="ECO:0000256" key="2">
    <source>
        <dbReference type="ARBA" id="ARBA00022679"/>
    </source>
</evidence>
<name>A0A3B6KCR3_WHEAT</name>
<feature type="domain" description="U-box" evidence="5">
    <location>
        <begin position="1"/>
        <end position="71"/>
    </location>
</feature>
<dbReference type="Gene3D" id="3.30.40.10">
    <property type="entry name" value="Zinc/RING finger domain, C3HC4 (zinc finger)"/>
    <property type="match status" value="1"/>
</dbReference>
<dbReference type="InterPro" id="IPR045210">
    <property type="entry name" value="RING-Ubox_PUB"/>
</dbReference>
<dbReference type="Gramene" id="TraesMAC5A03G02599770.1">
    <property type="protein sequence ID" value="TraesMAC5A03G02599770.1"/>
    <property type="gene ID" value="TraesMAC5A03G02599770"/>
</dbReference>
<dbReference type="Gramene" id="TraesARI5A03G02642760.1">
    <property type="protein sequence ID" value="TraesARI5A03G02642760.1"/>
    <property type="gene ID" value="TraesARI5A03G02642760"/>
</dbReference>
<dbReference type="EC" id="2.3.2.27" evidence="3"/>
<evidence type="ECO:0000256" key="4">
    <source>
        <dbReference type="SAM" id="MobiDB-lite"/>
    </source>
</evidence>
<accession>A0A3B6KCR3</accession>
<dbReference type="UniPathway" id="UPA00143"/>